<name>A0A5B7JXQ7_PORTR</name>
<dbReference type="Proteomes" id="UP000324222">
    <property type="component" value="Unassembled WGS sequence"/>
</dbReference>
<dbReference type="EMBL" id="VSRR010108697">
    <property type="protein sequence ID" value="MPC97124.1"/>
    <property type="molecule type" value="Genomic_DNA"/>
</dbReference>
<organism evidence="2 3">
    <name type="scientific">Portunus trituberculatus</name>
    <name type="common">Swimming crab</name>
    <name type="synonym">Neptunus trituberculatus</name>
    <dbReference type="NCBI Taxonomy" id="210409"/>
    <lineage>
        <taxon>Eukaryota</taxon>
        <taxon>Metazoa</taxon>
        <taxon>Ecdysozoa</taxon>
        <taxon>Arthropoda</taxon>
        <taxon>Crustacea</taxon>
        <taxon>Multicrustacea</taxon>
        <taxon>Malacostraca</taxon>
        <taxon>Eumalacostraca</taxon>
        <taxon>Eucarida</taxon>
        <taxon>Decapoda</taxon>
        <taxon>Pleocyemata</taxon>
        <taxon>Brachyura</taxon>
        <taxon>Eubrachyura</taxon>
        <taxon>Portunoidea</taxon>
        <taxon>Portunidae</taxon>
        <taxon>Portuninae</taxon>
        <taxon>Portunus</taxon>
    </lineage>
</organism>
<gene>
    <name evidence="2" type="ORF">E2C01_092417</name>
</gene>
<proteinExistence type="predicted"/>
<comment type="caution">
    <text evidence="2">The sequence shown here is derived from an EMBL/GenBank/DDBJ whole genome shotgun (WGS) entry which is preliminary data.</text>
</comment>
<dbReference type="AlphaFoldDB" id="A0A5B7JXQ7"/>
<feature type="region of interest" description="Disordered" evidence="1">
    <location>
        <begin position="22"/>
        <end position="53"/>
    </location>
</feature>
<evidence type="ECO:0000313" key="2">
    <source>
        <dbReference type="EMBL" id="MPC97124.1"/>
    </source>
</evidence>
<reference evidence="2 3" key="1">
    <citation type="submission" date="2019-05" db="EMBL/GenBank/DDBJ databases">
        <title>Another draft genome of Portunus trituberculatus and its Hox gene families provides insights of decapod evolution.</title>
        <authorList>
            <person name="Jeong J.-H."/>
            <person name="Song I."/>
            <person name="Kim S."/>
            <person name="Choi T."/>
            <person name="Kim D."/>
            <person name="Ryu S."/>
            <person name="Kim W."/>
        </authorList>
    </citation>
    <scope>NUCLEOTIDE SEQUENCE [LARGE SCALE GENOMIC DNA]</scope>
    <source>
        <tissue evidence="2">Muscle</tissue>
    </source>
</reference>
<accession>A0A5B7JXQ7</accession>
<evidence type="ECO:0000256" key="1">
    <source>
        <dbReference type="SAM" id="MobiDB-lite"/>
    </source>
</evidence>
<protein>
    <submittedName>
        <fullName evidence="2">Uncharacterized protein</fullName>
    </submittedName>
</protein>
<sequence>MFLVPGIIGQCDRALTLPHHLPGTAIPAGAPKRVPRSQRRAQPAASPVSEQPWVPTPPHPCPCHLIPGQPLQRGTQTAEACSPAQTGPGPELAGAVAVLGPVAGLARAEN</sequence>
<evidence type="ECO:0000313" key="3">
    <source>
        <dbReference type="Proteomes" id="UP000324222"/>
    </source>
</evidence>
<keyword evidence="3" id="KW-1185">Reference proteome</keyword>